<protein>
    <submittedName>
        <fullName evidence="1">Uncharacterized protein</fullName>
    </submittedName>
</protein>
<evidence type="ECO:0000313" key="2">
    <source>
        <dbReference type="Proteomes" id="UP001177021"/>
    </source>
</evidence>
<dbReference type="Proteomes" id="UP001177021">
    <property type="component" value="Unassembled WGS sequence"/>
</dbReference>
<organism evidence="1 2">
    <name type="scientific">Trifolium pratense</name>
    <name type="common">Red clover</name>
    <dbReference type="NCBI Taxonomy" id="57577"/>
    <lineage>
        <taxon>Eukaryota</taxon>
        <taxon>Viridiplantae</taxon>
        <taxon>Streptophyta</taxon>
        <taxon>Embryophyta</taxon>
        <taxon>Tracheophyta</taxon>
        <taxon>Spermatophyta</taxon>
        <taxon>Magnoliopsida</taxon>
        <taxon>eudicotyledons</taxon>
        <taxon>Gunneridae</taxon>
        <taxon>Pentapetalae</taxon>
        <taxon>rosids</taxon>
        <taxon>fabids</taxon>
        <taxon>Fabales</taxon>
        <taxon>Fabaceae</taxon>
        <taxon>Papilionoideae</taxon>
        <taxon>50 kb inversion clade</taxon>
        <taxon>NPAAA clade</taxon>
        <taxon>Hologalegina</taxon>
        <taxon>IRL clade</taxon>
        <taxon>Trifolieae</taxon>
        <taxon>Trifolium</taxon>
    </lineage>
</organism>
<keyword evidence="2" id="KW-1185">Reference proteome</keyword>
<comment type="caution">
    <text evidence="1">The sequence shown here is derived from an EMBL/GenBank/DDBJ whole genome shotgun (WGS) entry which is preliminary data.</text>
</comment>
<name>A0ACB0JRP9_TRIPR</name>
<dbReference type="EMBL" id="CASHSV030000109">
    <property type="protein sequence ID" value="CAJ2646128.1"/>
    <property type="molecule type" value="Genomic_DNA"/>
</dbReference>
<proteinExistence type="predicted"/>
<evidence type="ECO:0000313" key="1">
    <source>
        <dbReference type="EMBL" id="CAJ2646128.1"/>
    </source>
</evidence>
<sequence length="98" mass="11055">MEARDAMLTCQHLRNRVEANSRMRLSILLTVLIIVLAVTRPNTVNCRVHPFQVKTIDEPIKGLNFHIMKEKANNVFRVLIGNQVHTMTSGPSEKGPGH</sequence>
<gene>
    <name evidence="1" type="ORF">MILVUS5_LOCUS14900</name>
</gene>
<accession>A0ACB0JRP9</accession>
<reference evidence="1" key="1">
    <citation type="submission" date="2023-10" db="EMBL/GenBank/DDBJ databases">
        <authorList>
            <person name="Rodriguez Cubillos JULIANA M."/>
            <person name="De Vega J."/>
        </authorList>
    </citation>
    <scope>NUCLEOTIDE SEQUENCE</scope>
</reference>